<dbReference type="PANTHER" id="PTHR33091:SF29">
    <property type="entry name" value="SUBTILISIN INHIBITOR 1"/>
    <property type="match status" value="1"/>
</dbReference>
<evidence type="ECO:0000256" key="1">
    <source>
        <dbReference type="ARBA" id="ARBA00008210"/>
    </source>
</evidence>
<proteinExistence type="inferred from homology"/>
<dbReference type="Gene3D" id="3.30.10.10">
    <property type="entry name" value="Trypsin Inhibitor V, subunit A"/>
    <property type="match status" value="1"/>
</dbReference>
<reference evidence="4" key="1">
    <citation type="submission" date="2015-06" db="UniProtKB">
        <authorList>
            <consortium name="EnsemblPlants"/>
        </authorList>
    </citation>
    <scope>IDENTIFICATION</scope>
</reference>
<sequence>MRWKRWWTTIRRLRAPAARSASKVVASRMFRCFQASRQWKRRGATASVGAREEFMAGGQEVVGLSEEEAKKKITEHKPDPSVHVVPSDAFVTMDYNTGRVRVFVDSNNKITKAPRIG</sequence>
<dbReference type="EnsemblPlants" id="EMT22809">
    <property type="protein sequence ID" value="EMT22809"/>
    <property type="gene ID" value="F775_16805"/>
</dbReference>
<evidence type="ECO:0000313" key="4">
    <source>
        <dbReference type="EnsemblPlants" id="EMT22809"/>
    </source>
</evidence>
<dbReference type="InterPro" id="IPR036354">
    <property type="entry name" value="Prot_inh_pot1_sf"/>
</dbReference>
<name>M8BLJ4_AEGTA</name>
<dbReference type="InterPro" id="IPR000864">
    <property type="entry name" value="Prot_inh_pot1"/>
</dbReference>
<keyword evidence="2" id="KW-0646">Protease inhibitor</keyword>
<dbReference type="PANTHER" id="PTHR33091">
    <property type="entry name" value="PROTEIN, PUTATIVE, EXPRESSED-RELATED"/>
    <property type="match status" value="1"/>
</dbReference>
<organism evidence="4">
    <name type="scientific">Aegilops tauschii</name>
    <name type="common">Tausch's goatgrass</name>
    <name type="synonym">Aegilops squarrosa</name>
    <dbReference type="NCBI Taxonomy" id="37682"/>
    <lineage>
        <taxon>Eukaryota</taxon>
        <taxon>Viridiplantae</taxon>
        <taxon>Streptophyta</taxon>
        <taxon>Embryophyta</taxon>
        <taxon>Tracheophyta</taxon>
        <taxon>Spermatophyta</taxon>
        <taxon>Magnoliopsida</taxon>
        <taxon>Liliopsida</taxon>
        <taxon>Poales</taxon>
        <taxon>Poaceae</taxon>
        <taxon>BOP clade</taxon>
        <taxon>Pooideae</taxon>
        <taxon>Triticodae</taxon>
        <taxon>Triticeae</taxon>
        <taxon>Triticinae</taxon>
        <taxon>Aegilops</taxon>
    </lineage>
</organism>
<protein>
    <submittedName>
        <fullName evidence="4">Subtilisin inhibitor 1</fullName>
    </submittedName>
</protein>
<accession>M8BLJ4</accession>
<evidence type="ECO:0000256" key="2">
    <source>
        <dbReference type="ARBA" id="ARBA00022690"/>
    </source>
</evidence>
<dbReference type="Pfam" id="PF00280">
    <property type="entry name" value="potato_inhibit"/>
    <property type="match status" value="1"/>
</dbReference>
<keyword evidence="3" id="KW-0722">Serine protease inhibitor</keyword>
<comment type="similarity">
    <text evidence="1">Belongs to the protease inhibitor I13 (potato type I serine protease inhibitor) family.</text>
</comment>
<evidence type="ECO:0000256" key="3">
    <source>
        <dbReference type="ARBA" id="ARBA00022900"/>
    </source>
</evidence>
<dbReference type="GO" id="GO:0004867">
    <property type="term" value="F:serine-type endopeptidase inhibitor activity"/>
    <property type="evidence" value="ECO:0007669"/>
    <property type="project" value="UniProtKB-KW"/>
</dbReference>
<dbReference type="SUPFAM" id="SSF54654">
    <property type="entry name" value="CI-2 family of serine protease inhibitors"/>
    <property type="match status" value="1"/>
</dbReference>
<dbReference type="AlphaFoldDB" id="M8BLJ4"/>
<dbReference type="GO" id="GO:0009611">
    <property type="term" value="P:response to wounding"/>
    <property type="evidence" value="ECO:0007669"/>
    <property type="project" value="InterPro"/>
</dbReference>